<feature type="compositionally biased region" description="Polar residues" evidence="8">
    <location>
        <begin position="86"/>
        <end position="96"/>
    </location>
</feature>
<feature type="domain" description="Trehalose-6-phosphate phosphatase C-terminal" evidence="10">
    <location>
        <begin position="1127"/>
        <end position="1394"/>
    </location>
</feature>
<evidence type="ECO:0000256" key="4">
    <source>
        <dbReference type="ARBA" id="ARBA00012538"/>
    </source>
</evidence>
<comment type="similarity">
    <text evidence="2">In the N-terminal section; belongs to the glycosyltransferase 20 family.</text>
</comment>
<dbReference type="EC" id="2.4.1.15" evidence="4"/>
<dbReference type="InterPro" id="IPR049063">
    <property type="entry name" value="T6PP_C"/>
</dbReference>
<dbReference type="Gene3D" id="3.30.70.3080">
    <property type="match status" value="1"/>
</dbReference>
<dbReference type="SUPFAM" id="SSF56784">
    <property type="entry name" value="HAD-like"/>
    <property type="match status" value="1"/>
</dbReference>
<dbReference type="GO" id="GO:0004805">
    <property type="term" value="F:trehalose-phosphatase activity"/>
    <property type="evidence" value="ECO:0007669"/>
    <property type="project" value="TreeGrafter"/>
</dbReference>
<evidence type="ECO:0000256" key="8">
    <source>
        <dbReference type="SAM" id="MobiDB-lite"/>
    </source>
</evidence>
<dbReference type="PANTHER" id="PTHR10788">
    <property type="entry name" value="TREHALOSE-6-PHOSPHATE SYNTHASE"/>
    <property type="match status" value="1"/>
</dbReference>
<dbReference type="Gene3D" id="3.40.50.1000">
    <property type="entry name" value="HAD superfamily/HAD-like"/>
    <property type="match status" value="1"/>
</dbReference>
<feature type="compositionally biased region" description="Polar residues" evidence="8">
    <location>
        <begin position="383"/>
        <end position="394"/>
    </location>
</feature>
<dbReference type="Pfam" id="PF00982">
    <property type="entry name" value="Glyco_transf_20"/>
    <property type="match status" value="1"/>
</dbReference>
<feature type="compositionally biased region" description="Low complexity" evidence="8">
    <location>
        <begin position="59"/>
        <end position="77"/>
    </location>
</feature>
<dbReference type="FunFam" id="3.40.50.2000:FF:000206">
    <property type="entry name" value="Trehalose-6-phosphate synthase"/>
    <property type="match status" value="1"/>
</dbReference>
<evidence type="ECO:0000256" key="1">
    <source>
        <dbReference type="ARBA" id="ARBA00002045"/>
    </source>
</evidence>
<feature type="region of interest" description="Disordered" evidence="8">
    <location>
        <begin position="41"/>
        <end position="124"/>
    </location>
</feature>
<dbReference type="InterPro" id="IPR001830">
    <property type="entry name" value="Glyco_trans_20"/>
</dbReference>
<dbReference type="GO" id="GO:0005829">
    <property type="term" value="C:cytosol"/>
    <property type="evidence" value="ECO:0007669"/>
    <property type="project" value="TreeGrafter"/>
</dbReference>
<evidence type="ECO:0000256" key="6">
    <source>
        <dbReference type="ARBA" id="ARBA00022679"/>
    </source>
</evidence>
<feature type="domain" description="Trehalose-6-phosphate phosphatase helical bundle" evidence="9">
    <location>
        <begin position="986"/>
        <end position="1096"/>
    </location>
</feature>
<dbReference type="EMBL" id="JAKKPZ010000020">
    <property type="protein sequence ID" value="KAI1711900.1"/>
    <property type="molecule type" value="Genomic_DNA"/>
</dbReference>
<protein>
    <recommendedName>
        <fullName evidence="4">alpha,alpha-trehalose-phosphate synthase (UDP-forming)</fullName>
        <ecNumber evidence="4">2.4.1.15</ecNumber>
    </recommendedName>
</protein>
<keyword evidence="5" id="KW-0328">Glycosyltransferase</keyword>
<evidence type="ECO:0000313" key="11">
    <source>
        <dbReference type="EMBL" id="KAI1711900.1"/>
    </source>
</evidence>
<evidence type="ECO:0000313" key="12">
    <source>
        <dbReference type="Proteomes" id="UP001201812"/>
    </source>
</evidence>
<dbReference type="GO" id="GO:0003825">
    <property type="term" value="F:alpha,alpha-trehalose-phosphate synthase (UDP-forming) activity"/>
    <property type="evidence" value="ECO:0007669"/>
    <property type="project" value="UniProtKB-EC"/>
</dbReference>
<dbReference type="SUPFAM" id="SSF53756">
    <property type="entry name" value="UDP-Glycosyltransferase/glycogen phosphorylase"/>
    <property type="match status" value="1"/>
</dbReference>
<evidence type="ECO:0000259" key="10">
    <source>
        <dbReference type="Pfam" id="PF21141"/>
    </source>
</evidence>
<dbReference type="Gene3D" id="3.40.50.2000">
    <property type="entry name" value="Glycogen Phosphorylase B"/>
    <property type="match status" value="2"/>
</dbReference>
<name>A0AAD4R2N6_9BILA</name>
<organism evidence="11 12">
    <name type="scientific">Ditylenchus destructor</name>
    <dbReference type="NCBI Taxonomy" id="166010"/>
    <lineage>
        <taxon>Eukaryota</taxon>
        <taxon>Metazoa</taxon>
        <taxon>Ecdysozoa</taxon>
        <taxon>Nematoda</taxon>
        <taxon>Chromadorea</taxon>
        <taxon>Rhabditida</taxon>
        <taxon>Tylenchina</taxon>
        <taxon>Tylenchomorpha</taxon>
        <taxon>Sphaerularioidea</taxon>
        <taxon>Anguinidae</taxon>
        <taxon>Anguininae</taxon>
        <taxon>Ditylenchus</taxon>
    </lineage>
</organism>
<sequence length="1426" mass="160369">MKHLELFEFLAMQFSSTKAANLPEIFHSSSMAMTAKMIVENGNKDNSNHPAEDQRVDSGHQIQQQTSSSSPSSCRASVTVIRPRPNGQSDQPSSDINRGGAEEDVNKPSGSVETSGVGTDQPFRRTRLDSRAQLLMAAAAAANAKLQQASVTEAVVQAVRSSQQSNTESTRKNVLKTLKKLGAEADENWTLEQTIESGLEHMPNLWKKRDSNSEIAFQGLLAILEYCLQHSFDSTEYVEKLVNNLGYHTFQFWKAAIPYIFDSDMQHGTKYRDALLFTMALYDVNTGRGGMRGLYAAVPGLRKCLLGFRAKRFGEQYHHLQQRRRTASTASRASLRDSNDSLANGPVFTLNGGNATNELPPSSGEEDETDQPDAQRRKKRSMSIDSTTTGSDSHAQGLDDATSFASGGLAQTHFQQRVINVSNAPPVSLKRDTSGEWGIKQGSGGLVSCVDPVMSVNPENMWLANLGMNIDKCKLKSNEFLNVMEDVGHLAPTTNTLGLPLMRQTLADVLFHVIADDDIKEENETATKKQVREEMSLLGVLNNYNRDNYKLNPVVVQESDYNVYYGGISNGLLWPALHNLQEYIVSDYDDSKVLREHWCSYVRVNYQFAIDAVRNSRPQDFIWIHDYHLMLTGMIMQSLDSNLEIGFFLHIPFLPPDNFFTKYKIAAFPILRGLLRFTKVGFQTHRDRANFLALVSEHLPTAKIVHDQNLDISLVTYQGWSCSLGVFPVSIKNEDFLKIAKDSETIKQAHDIRKEIFGENPLPDARLFFSVERFDYTKGIKEKLLAYRRYFEKYPDRIGKDVLFQVAVTNRRSVDAYRIYQDECIDLAEQMNKDFASDKYPNWKPIIFETDGLQRQSLIAHYLAMDIGVVTPKKDGMNLVVKEMLVCNPLAGIVLSTGAGSEIQFTMGGLHPEGGDCTYHRVEDVYDVERYADAFYAAATESEESRAIHGHRLNEFIMANDIERWSAAFLDPAWSHVVIRQVDVVTLEDFNKLMQRSRDVRRQIVERVLKGIPIRSHFAISLSNAKESLTLACKQGSTIIHLKPSLNEDELSGVDKVEFAHFDIKTEIEEFEKDLNFLKFIQSDDVNNVEQFVNSLQEYHPVSMDKFREEVMAVVDLFTDADHFHYFFTDRDGTLKSYSCSYSASIQPAYSGVIQAQFARRCAQTCAIVTTAPLMRIGVLDVNTIPEGYYYIGASAGRDWFIEPGNKFKDQSIPDQDLELLDSVFSAISDLLDDPKFKHFNWVGSGLQKHYGHVTVGHQDAFGSVPTQQVKTLDKKIRDIVNDIDPHEQTLSIQETDTDVKIFIKSESGGIFDKGHGIKLLVEHTKCDLKAGNILVCGDSATDVPMLRYCLENNPQGVFTVWVTTNEELRQKVKELCESYDNHNFVFVSCPEVLLGGMAQATIREISISVSRPRFSQDDCDAGALD</sequence>
<dbReference type="Pfam" id="PF21141">
    <property type="entry name" value="T6PP_C"/>
    <property type="match status" value="1"/>
</dbReference>
<comment type="catalytic activity">
    <reaction evidence="7">
        <text>D-glucose 6-phosphate + UDP-alpha-D-glucose = alpha,alpha-trehalose 6-phosphate + UDP + H(+)</text>
        <dbReference type="Rhea" id="RHEA:18889"/>
        <dbReference type="ChEBI" id="CHEBI:15378"/>
        <dbReference type="ChEBI" id="CHEBI:58223"/>
        <dbReference type="ChEBI" id="CHEBI:58429"/>
        <dbReference type="ChEBI" id="CHEBI:58885"/>
        <dbReference type="ChEBI" id="CHEBI:61548"/>
        <dbReference type="EC" id="2.4.1.15"/>
    </reaction>
</comment>
<dbReference type="PANTHER" id="PTHR10788:SF110">
    <property type="entry name" value="ALPHA,ALPHA-TREHALOSE-PHOSPHATE SYNTHASE [UDP-FORMING] 2"/>
    <property type="match status" value="1"/>
</dbReference>
<evidence type="ECO:0000256" key="5">
    <source>
        <dbReference type="ARBA" id="ARBA00022676"/>
    </source>
</evidence>
<dbReference type="CDD" id="cd03788">
    <property type="entry name" value="GT20_TPS"/>
    <property type="match status" value="1"/>
</dbReference>
<dbReference type="InterPro" id="IPR036412">
    <property type="entry name" value="HAD-like_sf"/>
</dbReference>
<dbReference type="Pfam" id="PF18572">
    <property type="entry name" value="T6PP_N"/>
    <property type="match status" value="1"/>
</dbReference>
<comment type="function">
    <text evidence="1">Catalyzes the production of trehalose from glucose-6-phosphate and UDP-alpha-D-glucose in a 2 step process.</text>
</comment>
<accession>A0AAD4R2N6</accession>
<evidence type="ECO:0000256" key="7">
    <source>
        <dbReference type="ARBA" id="ARBA00048039"/>
    </source>
</evidence>
<evidence type="ECO:0000259" key="9">
    <source>
        <dbReference type="Pfam" id="PF18572"/>
    </source>
</evidence>
<evidence type="ECO:0000256" key="2">
    <source>
        <dbReference type="ARBA" id="ARBA00005409"/>
    </source>
</evidence>
<feature type="compositionally biased region" description="Polar residues" evidence="8">
    <location>
        <begin position="351"/>
        <end position="360"/>
    </location>
</feature>
<dbReference type="GO" id="GO:0005992">
    <property type="term" value="P:trehalose biosynthetic process"/>
    <property type="evidence" value="ECO:0007669"/>
    <property type="project" value="InterPro"/>
</dbReference>
<dbReference type="Proteomes" id="UP001201812">
    <property type="component" value="Unassembled WGS sequence"/>
</dbReference>
<reference evidence="11" key="1">
    <citation type="submission" date="2022-01" db="EMBL/GenBank/DDBJ databases">
        <title>Genome Sequence Resource for Two Populations of Ditylenchus destructor, the Migratory Endoparasitic Phytonematode.</title>
        <authorList>
            <person name="Zhang H."/>
            <person name="Lin R."/>
            <person name="Xie B."/>
        </authorList>
    </citation>
    <scope>NUCLEOTIDE SEQUENCE</scope>
    <source>
        <strain evidence="11">BazhouSP</strain>
    </source>
</reference>
<comment type="similarity">
    <text evidence="3">In the C-terminal section; belongs to the gob-1 trehalose phosphatase family.</text>
</comment>
<feature type="compositionally biased region" description="Basic and acidic residues" evidence="8">
    <location>
        <begin position="42"/>
        <end position="58"/>
    </location>
</feature>
<feature type="compositionally biased region" description="Polar residues" evidence="8">
    <location>
        <begin position="108"/>
        <end position="118"/>
    </location>
</feature>
<dbReference type="InterPro" id="IPR023214">
    <property type="entry name" value="HAD_sf"/>
</dbReference>
<feature type="region of interest" description="Disordered" evidence="8">
    <location>
        <begin position="319"/>
        <end position="402"/>
    </location>
</feature>
<keyword evidence="6" id="KW-0808">Transferase</keyword>
<gene>
    <name evidence="11" type="ORF">DdX_09860</name>
</gene>
<dbReference type="Gene3D" id="1.20.58.1800">
    <property type="match status" value="1"/>
</dbReference>
<keyword evidence="12" id="KW-1185">Reference proteome</keyword>
<evidence type="ECO:0000256" key="3">
    <source>
        <dbReference type="ARBA" id="ARBA00006107"/>
    </source>
</evidence>
<comment type="caution">
    <text evidence="11">The sequence shown here is derived from an EMBL/GenBank/DDBJ whole genome shotgun (WGS) entry which is preliminary data.</text>
</comment>
<proteinExistence type="inferred from homology"/>
<dbReference type="InterPro" id="IPR041064">
    <property type="entry name" value="T6PP_helical"/>
</dbReference>